<dbReference type="AlphaFoldDB" id="A0A370GDA1"/>
<keyword evidence="4" id="KW-1185">Reference proteome</keyword>
<evidence type="ECO:0000256" key="2">
    <source>
        <dbReference type="SAM" id="Phobius"/>
    </source>
</evidence>
<dbReference type="Proteomes" id="UP000255326">
    <property type="component" value="Unassembled WGS sequence"/>
</dbReference>
<proteinExistence type="predicted"/>
<feature type="transmembrane region" description="Helical" evidence="2">
    <location>
        <begin position="48"/>
        <end position="68"/>
    </location>
</feature>
<dbReference type="NCBIfam" id="TIGR02830">
    <property type="entry name" value="spore_III_AG"/>
    <property type="match status" value="1"/>
</dbReference>
<dbReference type="InterPro" id="IPR014195">
    <property type="entry name" value="Spore_III_AG"/>
</dbReference>
<organism evidence="3 4">
    <name type="scientific">Falsibacillus pallidus</name>
    <dbReference type="NCBI Taxonomy" id="493781"/>
    <lineage>
        <taxon>Bacteria</taxon>
        <taxon>Bacillati</taxon>
        <taxon>Bacillota</taxon>
        <taxon>Bacilli</taxon>
        <taxon>Bacillales</taxon>
        <taxon>Bacillaceae</taxon>
        <taxon>Falsibacillus</taxon>
    </lineage>
</organism>
<keyword evidence="2" id="KW-0812">Transmembrane</keyword>
<accession>A0A370GDA1</accession>
<keyword evidence="2" id="KW-0472">Membrane</keyword>
<feature type="region of interest" description="Disordered" evidence="1">
    <location>
        <begin position="77"/>
        <end position="101"/>
    </location>
</feature>
<protein>
    <submittedName>
        <fullName evidence="3">Stage III sporulation protein AG</fullName>
    </submittedName>
</protein>
<comment type="caution">
    <text evidence="3">The sequence shown here is derived from an EMBL/GenBank/DDBJ whole genome shotgun (WGS) entry which is preliminary data.</text>
</comment>
<dbReference type="EMBL" id="QQAY01000009">
    <property type="protein sequence ID" value="RDI41190.1"/>
    <property type="molecule type" value="Genomic_DNA"/>
</dbReference>
<gene>
    <name evidence="3" type="ORF">DFR59_10935</name>
</gene>
<evidence type="ECO:0000256" key="1">
    <source>
        <dbReference type="SAM" id="MobiDB-lite"/>
    </source>
</evidence>
<keyword evidence="2" id="KW-1133">Transmembrane helix</keyword>
<evidence type="ECO:0000313" key="4">
    <source>
        <dbReference type="Proteomes" id="UP000255326"/>
    </source>
</evidence>
<name>A0A370GDA1_9BACI</name>
<reference evidence="3 4" key="1">
    <citation type="submission" date="2018-07" db="EMBL/GenBank/DDBJ databases">
        <title>Genomic Encyclopedia of Type Strains, Phase IV (KMG-IV): sequencing the most valuable type-strain genomes for metagenomic binning, comparative biology and taxonomic classification.</title>
        <authorList>
            <person name="Goeker M."/>
        </authorList>
    </citation>
    <scope>NUCLEOTIDE SEQUENCE [LARGE SCALE GENOMIC DNA]</scope>
    <source>
        <strain evidence="3 4">DSM 25281</strain>
    </source>
</reference>
<evidence type="ECO:0000313" key="3">
    <source>
        <dbReference type="EMBL" id="RDI41190.1"/>
    </source>
</evidence>
<sequence length="235" mass="26061">MHKESKFIMKGGFQENMNREKGPLDWLKSQLLGKKEESGPSNKKNGKIQYLVILLLCGVAFMLISSMWKSGAAESSQETLANGDGGSPAAETFGSVKDAPNKSMADYEKQYENQLKEALDQMAGVSSVTVVVNVEASEQKVFEKNTNDQNQITSESDRDGGQRKIENQTKDEQLVIIRNGEKEVPIVRETRKPEIKGVLIVAKGAENIQVKKWIIEAVTRVLDVPSHRVAVMPKK</sequence>